<dbReference type="RefSeq" id="WP_377379685.1">
    <property type="nucleotide sequence ID" value="NZ_JBHSSW010000017.1"/>
</dbReference>
<feature type="compositionally biased region" description="Basic and acidic residues" evidence="1">
    <location>
        <begin position="166"/>
        <end position="183"/>
    </location>
</feature>
<accession>A0ABW1SBR0</accession>
<dbReference type="SUPFAM" id="SSF53474">
    <property type="entry name" value="alpha/beta-Hydrolases"/>
    <property type="match status" value="1"/>
</dbReference>
<feature type="region of interest" description="Disordered" evidence="1">
    <location>
        <begin position="166"/>
        <end position="191"/>
    </location>
</feature>
<dbReference type="InterPro" id="IPR002921">
    <property type="entry name" value="Fungal_lipase-type"/>
</dbReference>
<dbReference type="EMBL" id="JBHSSW010000017">
    <property type="protein sequence ID" value="MFC6198992.1"/>
    <property type="molecule type" value="Genomic_DNA"/>
</dbReference>
<dbReference type="Proteomes" id="UP001596303">
    <property type="component" value="Unassembled WGS sequence"/>
</dbReference>
<evidence type="ECO:0000313" key="5">
    <source>
        <dbReference type="Proteomes" id="UP001596303"/>
    </source>
</evidence>
<gene>
    <name evidence="4" type="ORF">ACFQDM_12935</name>
</gene>
<evidence type="ECO:0000256" key="1">
    <source>
        <dbReference type="SAM" id="MobiDB-lite"/>
    </source>
</evidence>
<dbReference type="InterPro" id="IPR029058">
    <property type="entry name" value="AB_hydrolase_fold"/>
</dbReference>
<dbReference type="InterPro" id="IPR051218">
    <property type="entry name" value="Sec_MonoDiacylglyc_Lipase"/>
</dbReference>
<feature type="domain" description="Fungal lipase-type" evidence="3">
    <location>
        <begin position="318"/>
        <end position="428"/>
    </location>
</feature>
<dbReference type="PANTHER" id="PTHR45856:SF24">
    <property type="entry name" value="FUNGAL LIPASE-LIKE DOMAIN-CONTAINING PROTEIN"/>
    <property type="match status" value="1"/>
</dbReference>
<name>A0ABW1SBR0_9PROT</name>
<proteinExistence type="predicted"/>
<dbReference type="CDD" id="cd00519">
    <property type="entry name" value="Lipase_3"/>
    <property type="match status" value="1"/>
</dbReference>
<sequence length="522" mass="58178">MPIKPGCLSIAMLLTILSGGFASAQDKSCDPYWTGSWDTTYGQLRLIEDGDTVYGDYGNVGTIKAYLNRPCGEWLRGIFERKDGRWGYIEFVATGDLGSRFSGRWTWSDTTLPSWEGKNGTEWRGTVEDRYPPPILNFGSGETRDPLEKSPWQFEKWMTLVDKKAEQAAREQQKADQEADRQARLRAASAPKPVQPITQGLVLNDGYGSVLSVGTTFDTDKAQTAVSMQEHVQMVSSDGAGTVKDKLKDNGFTLIGDGVFEAGGLNGERLRMTMTRKGSAIIVTFRGTGGDNFGETIVNAIRSDARTKLISPSFISSRDTSRSVEKGLLVHKGFYDSYMKFRGKITSELAREPKSNLFIFGHSLGGAMATLMAADMQTNYEHKFTTITHLVSGSPRVGNKPFFLYFSRIVPDNLRIAVNNDPVPLIPKRGRTAGTALQFERYEHVGRLLVIQADGKPIDGNDMRVDLKLRTLRSDFKTYHDNMFYLNAVKKMRAKQPSNPKLSPNGHAWLYNTAVTERRRSQ</sequence>
<comment type="caution">
    <text evidence="4">The sequence shown here is derived from an EMBL/GenBank/DDBJ whole genome shotgun (WGS) entry which is preliminary data.</text>
</comment>
<evidence type="ECO:0000256" key="2">
    <source>
        <dbReference type="SAM" id="SignalP"/>
    </source>
</evidence>
<keyword evidence="5" id="KW-1185">Reference proteome</keyword>
<reference evidence="5" key="1">
    <citation type="journal article" date="2019" name="Int. J. Syst. Evol. Microbiol.">
        <title>The Global Catalogue of Microorganisms (GCM) 10K type strain sequencing project: providing services to taxonomists for standard genome sequencing and annotation.</title>
        <authorList>
            <consortium name="The Broad Institute Genomics Platform"/>
            <consortium name="The Broad Institute Genome Sequencing Center for Infectious Disease"/>
            <person name="Wu L."/>
            <person name="Ma J."/>
        </authorList>
    </citation>
    <scope>NUCLEOTIDE SEQUENCE [LARGE SCALE GENOMIC DNA]</scope>
    <source>
        <strain evidence="5">CGMCC-1.15741</strain>
    </source>
</reference>
<evidence type="ECO:0000259" key="3">
    <source>
        <dbReference type="Pfam" id="PF01764"/>
    </source>
</evidence>
<feature type="signal peptide" evidence="2">
    <location>
        <begin position="1"/>
        <end position="24"/>
    </location>
</feature>
<evidence type="ECO:0000313" key="4">
    <source>
        <dbReference type="EMBL" id="MFC6198992.1"/>
    </source>
</evidence>
<dbReference type="PANTHER" id="PTHR45856">
    <property type="entry name" value="ALPHA/BETA-HYDROLASES SUPERFAMILY PROTEIN"/>
    <property type="match status" value="1"/>
</dbReference>
<dbReference type="Pfam" id="PF01764">
    <property type="entry name" value="Lipase_3"/>
    <property type="match status" value="1"/>
</dbReference>
<keyword evidence="2" id="KW-0732">Signal</keyword>
<protein>
    <recommendedName>
        <fullName evidence="3">Fungal lipase-type domain-containing protein</fullName>
    </recommendedName>
</protein>
<dbReference type="Gene3D" id="3.40.50.1820">
    <property type="entry name" value="alpha/beta hydrolase"/>
    <property type="match status" value="1"/>
</dbReference>
<feature type="chain" id="PRO_5047540504" description="Fungal lipase-type domain-containing protein" evidence="2">
    <location>
        <begin position="25"/>
        <end position="522"/>
    </location>
</feature>
<organism evidence="4 5">
    <name type="scientific">Ponticaulis profundi</name>
    <dbReference type="NCBI Taxonomy" id="2665222"/>
    <lineage>
        <taxon>Bacteria</taxon>
        <taxon>Pseudomonadati</taxon>
        <taxon>Pseudomonadota</taxon>
        <taxon>Alphaproteobacteria</taxon>
        <taxon>Hyphomonadales</taxon>
        <taxon>Hyphomonadaceae</taxon>
        <taxon>Ponticaulis</taxon>
    </lineage>
</organism>